<dbReference type="EC" id="6.3.4.2" evidence="3"/>
<evidence type="ECO:0000256" key="15">
    <source>
        <dbReference type="SAM" id="MobiDB-lite"/>
    </source>
</evidence>
<evidence type="ECO:0000259" key="17">
    <source>
        <dbReference type="Pfam" id="PF06418"/>
    </source>
</evidence>
<keyword evidence="6" id="KW-0547">Nucleotide-binding</keyword>
<comment type="similarity">
    <text evidence="2">Belongs to the CTP synthase family.</text>
</comment>
<dbReference type="PANTHER" id="PTHR11550:SF0">
    <property type="entry name" value="CTP SYNTHASE-RELATED"/>
    <property type="match status" value="1"/>
</dbReference>
<evidence type="ECO:0000256" key="13">
    <source>
        <dbReference type="ARBA" id="ARBA00079941"/>
    </source>
</evidence>
<dbReference type="GO" id="GO:0046872">
    <property type="term" value="F:metal ion binding"/>
    <property type="evidence" value="ECO:0007669"/>
    <property type="project" value="UniProtKB-KW"/>
</dbReference>
<dbReference type="EMBL" id="PEBW01000001">
    <property type="protein sequence ID" value="PTQ53357.1"/>
    <property type="molecule type" value="Genomic_DNA"/>
</dbReference>
<dbReference type="InterPro" id="IPR004468">
    <property type="entry name" value="CTP_synthase"/>
</dbReference>
<evidence type="ECO:0000256" key="12">
    <source>
        <dbReference type="ARBA" id="ARBA00075170"/>
    </source>
</evidence>
<organism evidence="18 19">
    <name type="scientific">Brockia lithotrophica</name>
    <dbReference type="NCBI Taxonomy" id="933949"/>
    <lineage>
        <taxon>Bacteria</taxon>
        <taxon>Bacillati</taxon>
        <taxon>Bacillota</taxon>
        <taxon>Bacilli</taxon>
        <taxon>Bacillales</taxon>
        <taxon>Bacillales Family X. Incertae Sedis</taxon>
        <taxon>Brockia</taxon>
    </lineage>
</organism>
<keyword evidence="4" id="KW-0436">Ligase</keyword>
<feature type="domain" description="CTP synthase N-terminal" evidence="17">
    <location>
        <begin position="31"/>
        <end position="295"/>
    </location>
</feature>
<dbReference type="FunFam" id="3.40.50.300:FF:000009">
    <property type="entry name" value="CTP synthase"/>
    <property type="match status" value="1"/>
</dbReference>
<dbReference type="NCBIfam" id="TIGR00337">
    <property type="entry name" value="PyrG"/>
    <property type="match status" value="1"/>
</dbReference>
<evidence type="ECO:0000256" key="14">
    <source>
        <dbReference type="ARBA" id="ARBA00083191"/>
    </source>
</evidence>
<name>A0A2T5GAZ6_9BACL</name>
<evidence type="ECO:0000313" key="19">
    <source>
        <dbReference type="Proteomes" id="UP000244016"/>
    </source>
</evidence>
<dbReference type="PANTHER" id="PTHR11550">
    <property type="entry name" value="CTP SYNTHASE"/>
    <property type="match status" value="1"/>
</dbReference>
<evidence type="ECO:0000256" key="11">
    <source>
        <dbReference type="ARBA" id="ARBA00047781"/>
    </source>
</evidence>
<dbReference type="SUPFAM" id="SSF52317">
    <property type="entry name" value="Class I glutamine amidotransferase-like"/>
    <property type="match status" value="1"/>
</dbReference>
<dbReference type="InterPro" id="IPR029062">
    <property type="entry name" value="Class_I_gatase-like"/>
</dbReference>
<keyword evidence="10" id="KW-0665">Pyrimidine biosynthesis</keyword>
<dbReference type="GO" id="GO:0042802">
    <property type="term" value="F:identical protein binding"/>
    <property type="evidence" value="ECO:0007669"/>
    <property type="project" value="TreeGrafter"/>
</dbReference>
<dbReference type="NCBIfam" id="NF003792">
    <property type="entry name" value="PRK05380.1"/>
    <property type="match status" value="1"/>
</dbReference>
<dbReference type="Pfam" id="PF06418">
    <property type="entry name" value="CTP_synth_N"/>
    <property type="match status" value="1"/>
</dbReference>
<comment type="caution">
    <text evidence="18">The sequence shown here is derived from an EMBL/GenBank/DDBJ whole genome shotgun (WGS) entry which is preliminary data.</text>
</comment>
<dbReference type="GO" id="GO:0005829">
    <property type="term" value="C:cytosol"/>
    <property type="evidence" value="ECO:0007669"/>
    <property type="project" value="TreeGrafter"/>
</dbReference>
<dbReference type="InterPro" id="IPR017926">
    <property type="entry name" value="GATASE"/>
</dbReference>
<evidence type="ECO:0000256" key="7">
    <source>
        <dbReference type="ARBA" id="ARBA00022840"/>
    </source>
</evidence>
<keyword evidence="7" id="KW-0067">ATP-binding</keyword>
<comment type="pathway">
    <text evidence="1">Pyrimidine metabolism; CTP biosynthesis via de novo pathway; CTP from UDP: step 2/2.</text>
</comment>
<evidence type="ECO:0000256" key="3">
    <source>
        <dbReference type="ARBA" id="ARBA00012291"/>
    </source>
</evidence>
<keyword evidence="5" id="KW-0479">Metal-binding</keyword>
<dbReference type="GO" id="GO:0044210">
    <property type="term" value="P:'de novo' CTP biosynthetic process"/>
    <property type="evidence" value="ECO:0007669"/>
    <property type="project" value="UniProtKB-UniPathway"/>
</dbReference>
<proteinExistence type="inferred from homology"/>
<evidence type="ECO:0000256" key="10">
    <source>
        <dbReference type="ARBA" id="ARBA00022975"/>
    </source>
</evidence>
<feature type="domain" description="Glutamine amidotransferase" evidence="16">
    <location>
        <begin position="330"/>
        <end position="538"/>
    </location>
</feature>
<dbReference type="PROSITE" id="PS51273">
    <property type="entry name" value="GATASE_TYPE_1"/>
    <property type="match status" value="1"/>
</dbReference>
<dbReference type="InterPro" id="IPR017456">
    <property type="entry name" value="CTP_synthase_N"/>
</dbReference>
<evidence type="ECO:0000256" key="5">
    <source>
        <dbReference type="ARBA" id="ARBA00022723"/>
    </source>
</evidence>
<feature type="region of interest" description="Disordered" evidence="15">
    <location>
        <begin position="1"/>
        <end position="21"/>
    </location>
</feature>
<dbReference type="InterPro" id="IPR027417">
    <property type="entry name" value="P-loop_NTPase"/>
</dbReference>
<dbReference type="GO" id="GO:0019856">
    <property type="term" value="P:pyrimidine nucleobase biosynthetic process"/>
    <property type="evidence" value="ECO:0007669"/>
    <property type="project" value="TreeGrafter"/>
</dbReference>
<dbReference type="Gene3D" id="3.40.50.300">
    <property type="entry name" value="P-loop containing nucleotide triphosphate hydrolases"/>
    <property type="match status" value="1"/>
</dbReference>
<dbReference type="AlphaFoldDB" id="A0A2T5GAZ6"/>
<evidence type="ECO:0000256" key="8">
    <source>
        <dbReference type="ARBA" id="ARBA00022842"/>
    </source>
</evidence>
<evidence type="ECO:0000256" key="4">
    <source>
        <dbReference type="ARBA" id="ARBA00022598"/>
    </source>
</evidence>
<dbReference type="Pfam" id="PF00117">
    <property type="entry name" value="GATase"/>
    <property type="match status" value="1"/>
</dbReference>
<dbReference type="UniPathway" id="UPA00159">
    <property type="reaction ID" value="UER00277"/>
</dbReference>
<sequence length="551" mass="60800">MRLRSCAGFRGEGEDKPAGENGSKGFCTMTRYVFVTGGVASSLGKGITAASLGLLLKARGLRVAIMKFDPYINVDPSTMSPYQHGEVFVTVDGGETDLDLGHYERFIDVALTRRSSVTAGRIYQEVIDNERRGVYGGATVQVIPHVTNAIKDHVYGLAKQSEADVLIVEIGGTVGDIESLPFLEAIRQVRHDVGRNRVFYVHVTLVPYLKAAGELKTKPTQHSVKELRSIGIQPNAIVCRTEQPLPRDVREKIALFSDIETEAVIENLDVATPYEVPLRLRTEGLDRIVVERFGLSLPPADLSAWEEVVDRVARLSGAVRVGIVGEFVALHDAYLSLVEALRHAAIAHGVALEIDWVDARELKRVSPDARLGRLDALVLPGTWDDREEDGKALASRYARRAGIPFLALGYGFPVALREVLGVWGSERPAGEGVLPMSASLPGYGWVGARPVELAPRGMLSEIYGKERIEERMRHREGVPFHWAEELGRRGGLPEAWSEGREYLLGFRFEGHPWFVAVQFYPEFASRPTRPHPLFLAFIGAAVKARARTTLR</sequence>
<dbReference type="Proteomes" id="UP000244016">
    <property type="component" value="Unassembled WGS sequence"/>
</dbReference>
<accession>A0A2T5GAZ6</accession>
<evidence type="ECO:0000256" key="1">
    <source>
        <dbReference type="ARBA" id="ARBA00005171"/>
    </source>
</evidence>
<keyword evidence="9" id="KW-0315">Glutamine amidotransferase</keyword>
<dbReference type="CDD" id="cd03113">
    <property type="entry name" value="CTPS_N"/>
    <property type="match status" value="1"/>
</dbReference>
<dbReference type="Gene3D" id="3.40.50.880">
    <property type="match status" value="2"/>
</dbReference>
<reference evidence="18 19" key="1">
    <citation type="submission" date="2017-08" db="EMBL/GenBank/DDBJ databases">
        <title>Burning lignite coal seam in the remote Altai Mountains harbors a hydrogen-driven thermophilic microbial community.</title>
        <authorList>
            <person name="Kadnikov V.V."/>
            <person name="Mardanov A.V."/>
            <person name="Ivasenko D."/>
            <person name="Beletsky A.V."/>
            <person name="Karnachuk O.V."/>
            <person name="Ravin N.V."/>
        </authorList>
    </citation>
    <scope>NUCLEOTIDE SEQUENCE [LARGE SCALE GENOMIC DNA]</scope>
    <source>
        <strain evidence="18">AL31</strain>
    </source>
</reference>
<dbReference type="SUPFAM" id="SSF52540">
    <property type="entry name" value="P-loop containing nucleoside triphosphate hydrolases"/>
    <property type="match status" value="1"/>
</dbReference>
<evidence type="ECO:0000256" key="9">
    <source>
        <dbReference type="ARBA" id="ARBA00022962"/>
    </source>
</evidence>
<dbReference type="GO" id="GO:0003883">
    <property type="term" value="F:CTP synthase activity"/>
    <property type="evidence" value="ECO:0007669"/>
    <property type="project" value="UniProtKB-EC"/>
</dbReference>
<gene>
    <name evidence="18" type="ORF">BLITH_0437</name>
</gene>
<evidence type="ECO:0000313" key="18">
    <source>
        <dbReference type="EMBL" id="PTQ53357.1"/>
    </source>
</evidence>
<dbReference type="GO" id="GO:0005524">
    <property type="term" value="F:ATP binding"/>
    <property type="evidence" value="ECO:0007669"/>
    <property type="project" value="UniProtKB-KW"/>
</dbReference>
<comment type="catalytic activity">
    <reaction evidence="11">
        <text>UTP + L-glutamine + ATP + H2O = CTP + L-glutamate + ADP + phosphate + 2 H(+)</text>
        <dbReference type="Rhea" id="RHEA:26426"/>
        <dbReference type="ChEBI" id="CHEBI:15377"/>
        <dbReference type="ChEBI" id="CHEBI:15378"/>
        <dbReference type="ChEBI" id="CHEBI:29985"/>
        <dbReference type="ChEBI" id="CHEBI:30616"/>
        <dbReference type="ChEBI" id="CHEBI:37563"/>
        <dbReference type="ChEBI" id="CHEBI:43474"/>
        <dbReference type="ChEBI" id="CHEBI:46398"/>
        <dbReference type="ChEBI" id="CHEBI:58359"/>
        <dbReference type="ChEBI" id="CHEBI:456216"/>
        <dbReference type="EC" id="6.3.4.2"/>
    </reaction>
</comment>
<evidence type="ECO:0000256" key="6">
    <source>
        <dbReference type="ARBA" id="ARBA00022741"/>
    </source>
</evidence>
<evidence type="ECO:0000259" key="16">
    <source>
        <dbReference type="Pfam" id="PF00117"/>
    </source>
</evidence>
<keyword evidence="8" id="KW-0460">Magnesium</keyword>
<protein>
    <recommendedName>
        <fullName evidence="3">CTP synthase (glutamine hydrolyzing)</fullName>
        <ecNumber evidence="3">6.3.4.2</ecNumber>
    </recommendedName>
    <alternativeName>
        <fullName evidence="13">Cytidine 5'-triphosphate synthase</fullName>
    </alternativeName>
    <alternativeName>
        <fullName evidence="14">Cytidine triphosphate synthetase</fullName>
    </alternativeName>
    <alternativeName>
        <fullName evidence="12">UTP--ammonia ligase</fullName>
    </alternativeName>
</protein>
<evidence type="ECO:0000256" key="2">
    <source>
        <dbReference type="ARBA" id="ARBA00007533"/>
    </source>
</evidence>